<reference evidence="2" key="1">
    <citation type="submission" date="2020-02" db="EMBL/GenBank/DDBJ databases">
        <authorList>
            <person name="Meier V. D."/>
        </authorList>
    </citation>
    <scope>NUCLEOTIDE SEQUENCE</scope>
    <source>
        <strain evidence="2">AVDCRST_MAG64</strain>
    </source>
</reference>
<evidence type="ECO:0000313" key="2">
    <source>
        <dbReference type="EMBL" id="CAA9439663.1"/>
    </source>
</evidence>
<organism evidence="2">
    <name type="scientific">uncultured Phycisphaerae bacterium</name>
    <dbReference type="NCBI Taxonomy" id="904963"/>
    <lineage>
        <taxon>Bacteria</taxon>
        <taxon>Pseudomonadati</taxon>
        <taxon>Planctomycetota</taxon>
        <taxon>Phycisphaerae</taxon>
        <taxon>environmental samples</taxon>
    </lineage>
</organism>
<dbReference type="Gene3D" id="3.40.50.1820">
    <property type="entry name" value="alpha/beta hydrolase"/>
    <property type="match status" value="1"/>
</dbReference>
<proteinExistence type="predicted"/>
<accession>A0A6J4QK13</accession>
<dbReference type="InterPro" id="IPR029058">
    <property type="entry name" value="AB_hydrolase_fold"/>
</dbReference>
<dbReference type="EMBL" id="CADCUQ010000941">
    <property type="protein sequence ID" value="CAA9439663.1"/>
    <property type="molecule type" value="Genomic_DNA"/>
</dbReference>
<feature type="compositionally biased region" description="Low complexity" evidence="1">
    <location>
        <begin position="87"/>
        <end position="104"/>
    </location>
</feature>
<dbReference type="SUPFAM" id="SSF53474">
    <property type="entry name" value="alpha/beta-Hydrolases"/>
    <property type="match status" value="1"/>
</dbReference>
<protein>
    <submittedName>
        <fullName evidence="2">Uncharacterized protein</fullName>
    </submittedName>
</protein>
<sequence length="115" mass="11721">MLSCCCGGFAARAERATLSDACRSRRLPSAGRALAAGIPGARYVEIHDASHGVTIAEPARINTLLLDHFAAAPRDGAVLAVATYGASSATATSDNARARPAARPGARKPPQGDPL</sequence>
<gene>
    <name evidence="2" type="ORF">AVDCRST_MAG64-4053</name>
</gene>
<name>A0A6J4QK13_9BACT</name>
<feature type="region of interest" description="Disordered" evidence="1">
    <location>
        <begin position="87"/>
        <end position="115"/>
    </location>
</feature>
<dbReference type="AlphaFoldDB" id="A0A6J4QK13"/>
<evidence type="ECO:0000256" key="1">
    <source>
        <dbReference type="SAM" id="MobiDB-lite"/>
    </source>
</evidence>